<protein>
    <recommendedName>
        <fullName evidence="3">DUF4362 domain-containing protein</fullName>
    </recommendedName>
</protein>
<dbReference type="Proteomes" id="UP000228680">
    <property type="component" value="Unassembled WGS sequence"/>
</dbReference>
<dbReference type="PROSITE" id="PS51257">
    <property type="entry name" value="PROKAR_LIPOPROTEIN"/>
    <property type="match status" value="1"/>
</dbReference>
<organism evidence="1 2">
    <name type="scientific">Chryseomicrobium excrementi</name>
    <dbReference type="NCBI Taxonomy" id="2041346"/>
    <lineage>
        <taxon>Bacteria</taxon>
        <taxon>Bacillati</taxon>
        <taxon>Bacillota</taxon>
        <taxon>Bacilli</taxon>
        <taxon>Bacillales</taxon>
        <taxon>Caryophanaceae</taxon>
        <taxon>Chryseomicrobium</taxon>
    </lineage>
</organism>
<comment type="caution">
    <text evidence="1">The sequence shown here is derived from an EMBL/GenBank/DDBJ whole genome shotgun (WGS) entry which is preliminary data.</text>
</comment>
<accession>A0A2M9EXV5</accession>
<keyword evidence="2" id="KW-1185">Reference proteome</keyword>
<evidence type="ECO:0008006" key="3">
    <source>
        <dbReference type="Google" id="ProtNLM"/>
    </source>
</evidence>
<name>A0A2M9EXV5_9BACL</name>
<dbReference type="Pfam" id="PF14275">
    <property type="entry name" value="DUF4362"/>
    <property type="match status" value="1"/>
</dbReference>
<dbReference type="InterPro" id="IPR025372">
    <property type="entry name" value="DUF4362"/>
</dbReference>
<dbReference type="OrthoDB" id="1912370at2"/>
<proteinExistence type="predicted"/>
<sequence>MRMRRNYLAVAGMLVFLTGCGEQESANPTLLKVDKQTGEQPVRVVVDYKKVTNRDKFEDFLTGGETKELMIIRNTIEGDPIYRTLKRTDEGIEYTLDTTEDAYGSKEIITSTCQEIVKEREGEFDTYTLTGCDGKEEERYVIELFTDTEE</sequence>
<gene>
    <name evidence="1" type="ORF">CQS04_12360</name>
</gene>
<reference evidence="1 2" key="1">
    <citation type="submission" date="2017-10" db="EMBL/GenBank/DDBJ databases">
        <title>Draft genome of Chryseomicrobium casticus sp. nov.</title>
        <authorList>
            <person name="Chakraborty R."/>
            <person name="Saha T."/>
        </authorList>
    </citation>
    <scope>NUCLEOTIDE SEQUENCE [LARGE SCALE GENOMIC DNA]</scope>
    <source>
        <strain evidence="1 2">ET03</strain>
    </source>
</reference>
<dbReference type="EMBL" id="PCGR01000004">
    <property type="protein sequence ID" value="PJK16020.1"/>
    <property type="molecule type" value="Genomic_DNA"/>
</dbReference>
<evidence type="ECO:0000313" key="2">
    <source>
        <dbReference type="Proteomes" id="UP000228680"/>
    </source>
</evidence>
<dbReference type="AlphaFoldDB" id="A0A2M9EXV5"/>
<evidence type="ECO:0000313" key="1">
    <source>
        <dbReference type="EMBL" id="PJK16020.1"/>
    </source>
</evidence>